<accession>A0ABM1E7C4</accession>
<evidence type="ECO:0000256" key="6">
    <source>
        <dbReference type="ARBA" id="ARBA00023163"/>
    </source>
</evidence>
<evidence type="ECO:0000256" key="4">
    <source>
        <dbReference type="ARBA" id="ARBA00023015"/>
    </source>
</evidence>
<sequence>MTTVAEEYLLDEEMRKRGARSIPREEQQADQKATLQKCLQIVKRAKKKLSGKTEVAMTTATERRSKDRLPTSLVEWAKKGFAKIRPKVNSAAQNLLPPPSLIRRTYPEADPYHPRCMVCDTYALHTISLHYDKLVCNSCRKFYRTLFTDIGFERCRTMGELSCDCGVRTCRVCHEEMCRGIRESRLIPATATEVKQVQPSAQ</sequence>
<name>A0ABM1E7C4_PRICU</name>
<evidence type="ECO:0000256" key="2">
    <source>
        <dbReference type="ARBA" id="ARBA00022771"/>
    </source>
</evidence>
<protein>
    <submittedName>
        <fullName evidence="9">Uncharacterized protein LOC106809515</fullName>
    </submittedName>
</protein>
<evidence type="ECO:0000313" key="9">
    <source>
        <dbReference type="RefSeq" id="XP_014668095.1"/>
    </source>
</evidence>
<keyword evidence="1" id="KW-0479">Metal-binding</keyword>
<dbReference type="RefSeq" id="XP_014668095.1">
    <property type="nucleotide sequence ID" value="XM_014812609.1"/>
</dbReference>
<dbReference type="GeneID" id="106809515"/>
<evidence type="ECO:0000256" key="5">
    <source>
        <dbReference type="ARBA" id="ARBA00023125"/>
    </source>
</evidence>
<gene>
    <name evidence="9" type="primary">LOC106809515</name>
</gene>
<feature type="domain" description="Nuclear receptor" evidence="7">
    <location>
        <begin position="113"/>
        <end position="196"/>
    </location>
</feature>
<keyword evidence="4" id="KW-0805">Transcription regulation</keyword>
<evidence type="ECO:0000256" key="3">
    <source>
        <dbReference type="ARBA" id="ARBA00022833"/>
    </source>
</evidence>
<organism evidence="8 9">
    <name type="scientific">Priapulus caudatus</name>
    <name type="common">Priapulid worm</name>
    <dbReference type="NCBI Taxonomy" id="37621"/>
    <lineage>
        <taxon>Eukaryota</taxon>
        <taxon>Metazoa</taxon>
        <taxon>Ecdysozoa</taxon>
        <taxon>Scalidophora</taxon>
        <taxon>Priapulida</taxon>
        <taxon>Priapulimorpha</taxon>
        <taxon>Priapulimorphida</taxon>
        <taxon>Priapulidae</taxon>
        <taxon>Priapulus</taxon>
    </lineage>
</organism>
<evidence type="ECO:0000259" key="7">
    <source>
        <dbReference type="PROSITE" id="PS51030"/>
    </source>
</evidence>
<dbReference type="Proteomes" id="UP000695022">
    <property type="component" value="Unplaced"/>
</dbReference>
<evidence type="ECO:0000256" key="1">
    <source>
        <dbReference type="ARBA" id="ARBA00022723"/>
    </source>
</evidence>
<reference evidence="9" key="1">
    <citation type="submission" date="2025-08" db="UniProtKB">
        <authorList>
            <consortium name="RefSeq"/>
        </authorList>
    </citation>
    <scope>IDENTIFICATION</scope>
</reference>
<proteinExistence type="predicted"/>
<keyword evidence="2" id="KW-0863">Zinc-finger</keyword>
<keyword evidence="3" id="KW-0862">Zinc</keyword>
<dbReference type="PROSITE" id="PS51030">
    <property type="entry name" value="NUCLEAR_REC_DBD_2"/>
    <property type="match status" value="1"/>
</dbReference>
<dbReference type="InterPro" id="IPR001628">
    <property type="entry name" value="Znf_hrmn_rcpt"/>
</dbReference>
<evidence type="ECO:0000313" key="8">
    <source>
        <dbReference type="Proteomes" id="UP000695022"/>
    </source>
</evidence>
<keyword evidence="8" id="KW-1185">Reference proteome</keyword>
<keyword evidence="5" id="KW-0238">DNA-binding</keyword>
<keyword evidence="6" id="KW-0804">Transcription</keyword>